<name>A0ABT5Z7E4_9ACTN</name>
<keyword evidence="1" id="KW-1133">Transmembrane helix</keyword>
<keyword evidence="3" id="KW-1185">Reference proteome</keyword>
<feature type="transmembrane region" description="Helical" evidence="1">
    <location>
        <begin position="26"/>
        <end position="47"/>
    </location>
</feature>
<protein>
    <submittedName>
        <fullName evidence="2">Uncharacterized protein</fullName>
    </submittedName>
</protein>
<keyword evidence="1" id="KW-0472">Membrane</keyword>
<sequence>MHAAHLVVMAGIISDTRTLGNQINDLLLNTVMLVITSMVVLGTYATTRSVTKAFWAAVGAALLWVVVANMAWFRDQIGQDVQHPSSAIVITHERVDRLP</sequence>
<keyword evidence="1" id="KW-0812">Transmembrane</keyword>
<reference evidence="2 3" key="1">
    <citation type="submission" date="2023-03" db="EMBL/GenBank/DDBJ databases">
        <title>Draft genome sequence of type strain Streptomyces ferralitis JCM 14344.</title>
        <authorList>
            <person name="Klaysubun C."/>
            <person name="Duangmal K."/>
        </authorList>
    </citation>
    <scope>NUCLEOTIDE SEQUENCE [LARGE SCALE GENOMIC DNA]</scope>
    <source>
        <strain evidence="2 3">JCM 14344</strain>
    </source>
</reference>
<dbReference type="Proteomes" id="UP001220022">
    <property type="component" value="Unassembled WGS sequence"/>
</dbReference>
<dbReference type="EMBL" id="JARHTQ010000025">
    <property type="protein sequence ID" value="MDF2259674.1"/>
    <property type="molecule type" value="Genomic_DNA"/>
</dbReference>
<dbReference type="RefSeq" id="WP_275819516.1">
    <property type="nucleotide sequence ID" value="NZ_BAAANM010000028.1"/>
</dbReference>
<proteinExistence type="predicted"/>
<feature type="transmembrane region" description="Helical" evidence="1">
    <location>
        <begin position="53"/>
        <end position="73"/>
    </location>
</feature>
<organism evidence="2 3">
    <name type="scientific">Streptantibioticus ferralitis</name>
    <dbReference type="NCBI Taxonomy" id="236510"/>
    <lineage>
        <taxon>Bacteria</taxon>
        <taxon>Bacillati</taxon>
        <taxon>Actinomycetota</taxon>
        <taxon>Actinomycetes</taxon>
        <taxon>Kitasatosporales</taxon>
        <taxon>Streptomycetaceae</taxon>
        <taxon>Streptantibioticus</taxon>
    </lineage>
</organism>
<evidence type="ECO:0000313" key="3">
    <source>
        <dbReference type="Proteomes" id="UP001220022"/>
    </source>
</evidence>
<evidence type="ECO:0000256" key="1">
    <source>
        <dbReference type="SAM" id="Phobius"/>
    </source>
</evidence>
<evidence type="ECO:0000313" key="2">
    <source>
        <dbReference type="EMBL" id="MDF2259674.1"/>
    </source>
</evidence>
<comment type="caution">
    <text evidence="2">The sequence shown here is derived from an EMBL/GenBank/DDBJ whole genome shotgun (WGS) entry which is preliminary data.</text>
</comment>
<gene>
    <name evidence="2" type="ORF">P2L57_29330</name>
</gene>
<accession>A0ABT5Z7E4</accession>